<dbReference type="Proteomes" id="UP001217918">
    <property type="component" value="Unassembled WGS sequence"/>
</dbReference>
<evidence type="ECO:0000313" key="2">
    <source>
        <dbReference type="Proteomes" id="UP001217918"/>
    </source>
</evidence>
<protein>
    <submittedName>
        <fullName evidence="1">Uncharacterized protein</fullName>
    </submittedName>
</protein>
<dbReference type="EMBL" id="JAQQPM010000004">
    <property type="protein sequence ID" value="KAK2071041.1"/>
    <property type="molecule type" value="Genomic_DNA"/>
</dbReference>
<accession>A0AAD9MFJ7</accession>
<keyword evidence="2" id="KW-1185">Reference proteome</keyword>
<evidence type="ECO:0000313" key="1">
    <source>
        <dbReference type="EMBL" id="KAK2071041.1"/>
    </source>
</evidence>
<comment type="caution">
    <text evidence="1">The sequence shown here is derived from an EMBL/GenBank/DDBJ whole genome shotgun (WGS) entry which is preliminary data.</text>
</comment>
<name>A0AAD9MFJ7_9PEZI</name>
<organism evidence="1 2">
    <name type="scientific">Phyllachora maydis</name>
    <dbReference type="NCBI Taxonomy" id="1825666"/>
    <lineage>
        <taxon>Eukaryota</taxon>
        <taxon>Fungi</taxon>
        <taxon>Dikarya</taxon>
        <taxon>Ascomycota</taxon>
        <taxon>Pezizomycotina</taxon>
        <taxon>Sordariomycetes</taxon>
        <taxon>Sordariomycetidae</taxon>
        <taxon>Phyllachorales</taxon>
        <taxon>Phyllachoraceae</taxon>
        <taxon>Phyllachora</taxon>
    </lineage>
</organism>
<gene>
    <name evidence="1" type="ORF">P8C59_005496</name>
</gene>
<sequence length="115" mass="13023">MAHSQQRNIEADFEEGLLEEAKKQHPIAGYRAKTFYNSSAAPAYNPPPGKPLKPSGWVPRWEKGYQRWRRPGDGRLSFVLIRGSPRVFYPAAKHTCVVVTFEVEGATDYGVQVYL</sequence>
<proteinExistence type="predicted"/>
<reference evidence="1" key="1">
    <citation type="journal article" date="2023" name="Mol. Plant Microbe Interact.">
        <title>Elucidating the Obligate Nature and Biological Capacity of an Invasive Fungal Corn Pathogen.</title>
        <authorList>
            <person name="MacCready J.S."/>
            <person name="Roggenkamp E.M."/>
            <person name="Gdanetz K."/>
            <person name="Chilvers M.I."/>
        </authorList>
    </citation>
    <scope>NUCLEOTIDE SEQUENCE</scope>
    <source>
        <strain evidence="1">PM02</strain>
    </source>
</reference>
<dbReference type="AlphaFoldDB" id="A0AAD9MFJ7"/>